<evidence type="ECO:0000313" key="2">
    <source>
        <dbReference type="Proteomes" id="UP000594454"/>
    </source>
</evidence>
<reference evidence="1 2" key="1">
    <citation type="submission" date="2020-11" db="EMBL/GenBank/DDBJ databases">
        <authorList>
            <person name="Wallbank WR R."/>
            <person name="Pardo Diaz C."/>
            <person name="Kozak K."/>
            <person name="Martin S."/>
            <person name="Jiggins C."/>
            <person name="Moest M."/>
            <person name="Warren A I."/>
            <person name="Generalovic N T."/>
            <person name="Byers J.R.P. K."/>
            <person name="Montejo-Kovacevich G."/>
            <person name="Yen C E."/>
        </authorList>
    </citation>
    <scope>NUCLEOTIDE SEQUENCE [LARGE SCALE GENOMIC DNA]</scope>
</reference>
<proteinExistence type="predicted"/>
<name>A0A7R8USA5_HERIL</name>
<sequence>MATFEKIRVVQAQLATACEWFTETSINASAVEPAAASTAPIGIAGLIRKQRVIMNTVRRLIAGLASQQCDHPSQLWQKVESLNYTIWKLINNLEYHGYWEQEYIALEADVQEQLILLTTNEEFTQHQMQKKGWSFIHHRVAR</sequence>
<gene>
    <name evidence="1" type="ORF">HERILL_LOCUS8011</name>
</gene>
<organism evidence="1 2">
    <name type="scientific">Hermetia illucens</name>
    <name type="common">Black soldier fly</name>
    <dbReference type="NCBI Taxonomy" id="343691"/>
    <lineage>
        <taxon>Eukaryota</taxon>
        <taxon>Metazoa</taxon>
        <taxon>Ecdysozoa</taxon>
        <taxon>Arthropoda</taxon>
        <taxon>Hexapoda</taxon>
        <taxon>Insecta</taxon>
        <taxon>Pterygota</taxon>
        <taxon>Neoptera</taxon>
        <taxon>Endopterygota</taxon>
        <taxon>Diptera</taxon>
        <taxon>Brachycera</taxon>
        <taxon>Stratiomyomorpha</taxon>
        <taxon>Stratiomyidae</taxon>
        <taxon>Hermetiinae</taxon>
        <taxon>Hermetia</taxon>
    </lineage>
</organism>
<evidence type="ECO:0000313" key="1">
    <source>
        <dbReference type="EMBL" id="CAD7085148.1"/>
    </source>
</evidence>
<keyword evidence="2" id="KW-1185">Reference proteome</keyword>
<protein>
    <submittedName>
        <fullName evidence="1">Uncharacterized protein</fullName>
    </submittedName>
</protein>
<dbReference type="EMBL" id="LR899011">
    <property type="protein sequence ID" value="CAD7085148.1"/>
    <property type="molecule type" value="Genomic_DNA"/>
</dbReference>
<dbReference type="AlphaFoldDB" id="A0A7R8USA5"/>
<dbReference type="Proteomes" id="UP000594454">
    <property type="component" value="Chromosome 3"/>
</dbReference>
<accession>A0A7R8USA5</accession>
<dbReference type="InParanoid" id="A0A7R8USA5"/>